<dbReference type="PANTHER" id="PTHR24421">
    <property type="entry name" value="NITRATE/NITRITE SENSOR PROTEIN NARX-RELATED"/>
    <property type="match status" value="1"/>
</dbReference>
<evidence type="ECO:0000256" key="2">
    <source>
        <dbReference type="ARBA" id="ARBA00022777"/>
    </source>
</evidence>
<protein>
    <submittedName>
        <fullName evidence="5">Sensor histidine kinase</fullName>
    </submittedName>
</protein>
<proteinExistence type="predicted"/>
<name>A0ABZ1Y0S8_9ACTN</name>
<keyword evidence="1" id="KW-0808">Transferase</keyword>
<organism evidence="5">
    <name type="scientific">Streptomyces althioticus</name>
    <dbReference type="NCBI Taxonomy" id="83380"/>
    <lineage>
        <taxon>Bacteria</taxon>
        <taxon>Bacillati</taxon>
        <taxon>Actinomycetota</taxon>
        <taxon>Actinomycetes</taxon>
        <taxon>Kitasatosporales</taxon>
        <taxon>Streptomycetaceae</taxon>
        <taxon>Streptomyces</taxon>
        <taxon>Streptomyces althioticus group</taxon>
    </lineage>
</organism>
<keyword evidence="3" id="KW-0902">Two-component regulatory system</keyword>
<evidence type="ECO:0000256" key="4">
    <source>
        <dbReference type="SAM" id="Phobius"/>
    </source>
</evidence>
<keyword evidence="4" id="KW-0472">Membrane</keyword>
<dbReference type="InterPro" id="IPR036890">
    <property type="entry name" value="HATPase_C_sf"/>
</dbReference>
<sequence length="410" mass="42872">MDESSGPRGGGFAGIGRTGRRSRRTLYVVSCLVPLVWICLPVLLAVPDRPDTLLLAGVVVAAASALAGAGIGAVRQALEFSLRRGPAPWTHVHLCGAMLALLMAAFVGFDALVGLDDSAARTALLFAPVPFATPLAMTVPVRVFALVSGAATLMGAALLAVAGEPGSYVASAAVIMLTGFALAACVGRFGAWSLALMWQLRRAEDAGLRLAAAEERLRFGLGLQDAMGRKLTVMAHKSEQAVQMARRGRPEAVDQMVEVQRLAQDARGEAHELGHGHRKAGLRDELLTAVGVLEASGVRCGVIGADLPELPGDVQSALGRVVRKGTADVLRDGNSRWCEITLEVTGEPGRRRAVLTVEHDGDPAETPGTAGSRLAGLRERLAPLDGTLRTESVEGTSRLTAEVPLEEVTA</sequence>
<feature type="transmembrane region" description="Helical" evidence="4">
    <location>
        <begin position="143"/>
        <end position="162"/>
    </location>
</feature>
<gene>
    <name evidence="5" type="ORF">OIE82_02880</name>
</gene>
<feature type="transmembrane region" description="Helical" evidence="4">
    <location>
        <begin position="52"/>
        <end position="74"/>
    </location>
</feature>
<evidence type="ECO:0000313" key="5">
    <source>
        <dbReference type="EMBL" id="WUU52141.1"/>
    </source>
</evidence>
<reference evidence="5" key="1">
    <citation type="submission" date="2022-10" db="EMBL/GenBank/DDBJ databases">
        <title>The complete genomes of actinobacterial strains from the NBC collection.</title>
        <authorList>
            <person name="Joergensen T.S."/>
            <person name="Alvarez Arevalo M."/>
            <person name="Sterndorff E.B."/>
            <person name="Faurdal D."/>
            <person name="Vuksanovic O."/>
            <person name="Mourched A.-S."/>
            <person name="Charusanti P."/>
            <person name="Shaw S."/>
            <person name="Blin K."/>
            <person name="Weber T."/>
        </authorList>
    </citation>
    <scope>NUCLEOTIDE SEQUENCE [LARGE SCALE GENOMIC DNA]</scope>
    <source>
        <strain evidence="5">NBC 01686</strain>
    </source>
</reference>
<dbReference type="PANTHER" id="PTHR24421:SF63">
    <property type="entry name" value="SENSOR HISTIDINE KINASE DESK"/>
    <property type="match status" value="1"/>
</dbReference>
<dbReference type="InterPro" id="IPR050482">
    <property type="entry name" value="Sensor_HK_TwoCompSys"/>
</dbReference>
<keyword evidence="2 5" id="KW-0418">Kinase</keyword>
<dbReference type="EMBL" id="CP109207">
    <property type="protein sequence ID" value="WUU52141.1"/>
    <property type="molecule type" value="Genomic_DNA"/>
</dbReference>
<evidence type="ECO:0000256" key="1">
    <source>
        <dbReference type="ARBA" id="ARBA00022679"/>
    </source>
</evidence>
<feature type="transmembrane region" description="Helical" evidence="4">
    <location>
        <begin position="26"/>
        <end position="46"/>
    </location>
</feature>
<dbReference type="GO" id="GO:0016301">
    <property type="term" value="F:kinase activity"/>
    <property type="evidence" value="ECO:0007669"/>
    <property type="project" value="UniProtKB-KW"/>
</dbReference>
<feature type="transmembrane region" description="Helical" evidence="4">
    <location>
        <begin position="168"/>
        <end position="191"/>
    </location>
</feature>
<accession>A0ABZ1Y0S8</accession>
<feature type="transmembrane region" description="Helical" evidence="4">
    <location>
        <begin position="94"/>
        <end position="113"/>
    </location>
</feature>
<keyword evidence="4" id="KW-1133">Transmembrane helix</keyword>
<evidence type="ECO:0000256" key="3">
    <source>
        <dbReference type="ARBA" id="ARBA00023012"/>
    </source>
</evidence>
<keyword evidence="4" id="KW-0812">Transmembrane</keyword>
<dbReference type="RefSeq" id="WP_395758153.1">
    <property type="nucleotide sequence ID" value="NZ_CP109207.1"/>
</dbReference>
<dbReference type="Gene3D" id="3.30.565.10">
    <property type="entry name" value="Histidine kinase-like ATPase, C-terminal domain"/>
    <property type="match status" value="1"/>
</dbReference>